<keyword evidence="12" id="KW-1185">Reference proteome</keyword>
<feature type="binding site" evidence="8">
    <location>
        <position position="309"/>
    </location>
    <ligand>
        <name>Fe cation</name>
        <dbReference type="ChEBI" id="CHEBI:24875"/>
    </ligand>
</feature>
<reference evidence="11" key="1">
    <citation type="submission" date="2020-10" db="EMBL/GenBank/DDBJ databases">
        <title>Unveiling of a novel bifunctional photoreceptor, Dualchrome1, isolated from a cosmopolitan green alga.</title>
        <authorList>
            <person name="Suzuki S."/>
            <person name="Kawachi M."/>
        </authorList>
    </citation>
    <scope>NUCLEOTIDE SEQUENCE</scope>
    <source>
        <strain evidence="11">NIES 2893</strain>
    </source>
</reference>
<comment type="similarity">
    <text evidence="2">Belongs to the biopterin-dependent aromatic amino acid hydroxylase family.</text>
</comment>
<gene>
    <name evidence="11" type="ORF">PPROV_000276800</name>
</gene>
<dbReference type="PANTHER" id="PTHR11473">
    <property type="entry name" value="AROMATIC AMINO ACID HYDROXYLASE"/>
    <property type="match status" value="1"/>
</dbReference>
<evidence type="ECO:0000256" key="3">
    <source>
        <dbReference type="ARBA" id="ARBA00011995"/>
    </source>
</evidence>
<dbReference type="GO" id="GO:0005506">
    <property type="term" value="F:iron ion binding"/>
    <property type="evidence" value="ECO:0007669"/>
    <property type="project" value="InterPro"/>
</dbReference>
<dbReference type="EMBL" id="BNJQ01000006">
    <property type="protein sequence ID" value="GHP04014.1"/>
    <property type="molecule type" value="Genomic_DNA"/>
</dbReference>
<dbReference type="InterPro" id="IPR036329">
    <property type="entry name" value="Aro-AA_hydroxylase_C_sf"/>
</dbReference>
<proteinExistence type="inferred from homology"/>
<evidence type="ECO:0000256" key="9">
    <source>
        <dbReference type="SAM" id="MobiDB-lite"/>
    </source>
</evidence>
<dbReference type="SUPFAM" id="SSF56534">
    <property type="entry name" value="Aromatic aminoacid monoxygenases, catalytic and oligomerization domains"/>
    <property type="match status" value="1"/>
</dbReference>
<evidence type="ECO:0000313" key="11">
    <source>
        <dbReference type="EMBL" id="GHP04014.1"/>
    </source>
</evidence>
<dbReference type="PROSITE" id="PS51410">
    <property type="entry name" value="BH4_AAA_HYDROXYL_2"/>
    <property type="match status" value="1"/>
</dbReference>
<evidence type="ECO:0000256" key="6">
    <source>
        <dbReference type="ARBA" id="ARBA00023004"/>
    </source>
</evidence>
<dbReference type="Proteomes" id="UP000660262">
    <property type="component" value="Unassembled WGS sequence"/>
</dbReference>
<dbReference type="GO" id="GO:0004505">
    <property type="term" value="F:phenylalanine 4-monooxygenase activity"/>
    <property type="evidence" value="ECO:0007669"/>
    <property type="project" value="UniProtKB-EC"/>
</dbReference>
<accession>A0A830HAA2</accession>
<feature type="region of interest" description="Disordered" evidence="9">
    <location>
        <begin position="113"/>
        <end position="134"/>
    </location>
</feature>
<evidence type="ECO:0000256" key="8">
    <source>
        <dbReference type="PIRSR" id="PIRSR601273-2"/>
    </source>
</evidence>
<evidence type="ECO:0000259" key="10">
    <source>
        <dbReference type="PROSITE" id="PS51410"/>
    </source>
</evidence>
<evidence type="ECO:0000313" key="12">
    <source>
        <dbReference type="Proteomes" id="UP000660262"/>
    </source>
</evidence>
<protein>
    <recommendedName>
        <fullName evidence="3">phenylalanine 4-monooxygenase</fullName>
        <ecNumber evidence="3">1.14.16.1</ecNumber>
    </recommendedName>
</protein>
<evidence type="ECO:0000256" key="7">
    <source>
        <dbReference type="ARBA" id="ARBA00023033"/>
    </source>
</evidence>
<dbReference type="PROSITE" id="PS00367">
    <property type="entry name" value="BH4_AAA_HYDROXYL_1"/>
    <property type="match status" value="1"/>
</dbReference>
<comment type="cofactor">
    <cofactor evidence="1 8">
        <name>Fe(2+)</name>
        <dbReference type="ChEBI" id="CHEBI:29033"/>
    </cofactor>
</comment>
<dbReference type="AlphaFoldDB" id="A0A830HAA2"/>
<sequence>MSLLPLHNHGRCSKCLPPRSIVINNPRSSLRSLRLCASHAHSAGLCLGAHVTGSATHSKSVGVGLCWKPGLRGRVVCSATASELGGTHNDEHSSVSLPAIIAKDDDDVSVSGGNPNHRSIVRDPKDVIPVPPTSITDVDPTRLLGYGADLEENHPGYGDDAYTQRRADIGRAATEFAIRVRRAENEHESTIPHIQYTAEEDACWRDVLQTIKKKSQDLACPEYNAGLEDMLAALGPEATTRVPQLADVDKVLRSSPGQFRVRPVGGLLHPRSFLNALAFSTFHSTQYVRHPNEPFYTPEPDIIHELVGHLPLLMNETFADCVRHVGRASLLAPECDMWHLTKVYWYTVEFGVMHSKSVDRPLAYGAGVLSSIAELDNLAGALDNGVTFLPLNPYEPLPKISYNDGVQKFYVSVQSLRDMERKLHTFADFCENLYGQGVSLKTWRHLQSLKNPPGEVARRA</sequence>
<dbReference type="EC" id="1.14.16.1" evidence="3"/>
<dbReference type="InterPro" id="IPR001273">
    <property type="entry name" value="ArAA_hydroxylase"/>
</dbReference>
<organism evidence="11 12">
    <name type="scientific">Pycnococcus provasolii</name>
    <dbReference type="NCBI Taxonomy" id="41880"/>
    <lineage>
        <taxon>Eukaryota</taxon>
        <taxon>Viridiplantae</taxon>
        <taxon>Chlorophyta</taxon>
        <taxon>Pseudoscourfieldiophyceae</taxon>
        <taxon>Pseudoscourfieldiales</taxon>
        <taxon>Pycnococcaceae</taxon>
        <taxon>Pycnococcus</taxon>
    </lineage>
</organism>
<comment type="caution">
    <text evidence="11">The sequence shown here is derived from an EMBL/GenBank/DDBJ whole genome shotgun (WGS) entry which is preliminary data.</text>
</comment>
<evidence type="ECO:0000256" key="1">
    <source>
        <dbReference type="ARBA" id="ARBA00001954"/>
    </source>
</evidence>
<dbReference type="PRINTS" id="PR00372">
    <property type="entry name" value="FYWHYDRXLASE"/>
</dbReference>
<dbReference type="OrthoDB" id="983542at2759"/>
<keyword evidence="7" id="KW-0503">Monooxygenase</keyword>
<dbReference type="Gene3D" id="1.10.800.10">
    <property type="entry name" value="Aromatic amino acid hydroxylase"/>
    <property type="match status" value="1"/>
</dbReference>
<keyword evidence="5" id="KW-0560">Oxidoreductase</keyword>
<keyword evidence="4 8" id="KW-0479">Metal-binding</keyword>
<feature type="binding site" evidence="8">
    <location>
        <position position="349"/>
    </location>
    <ligand>
        <name>Fe cation</name>
        <dbReference type="ChEBI" id="CHEBI:24875"/>
    </ligand>
</feature>
<dbReference type="InterPro" id="IPR019774">
    <property type="entry name" value="Aromatic-AA_hydroxylase_C"/>
</dbReference>
<keyword evidence="6 8" id="KW-0408">Iron</keyword>
<feature type="binding site" evidence="8">
    <location>
        <position position="304"/>
    </location>
    <ligand>
        <name>Fe cation</name>
        <dbReference type="ChEBI" id="CHEBI:24875"/>
    </ligand>
</feature>
<dbReference type="Pfam" id="PF00351">
    <property type="entry name" value="Biopterin_H"/>
    <property type="match status" value="1"/>
</dbReference>
<evidence type="ECO:0000256" key="2">
    <source>
        <dbReference type="ARBA" id="ARBA00009712"/>
    </source>
</evidence>
<evidence type="ECO:0000256" key="5">
    <source>
        <dbReference type="ARBA" id="ARBA00023002"/>
    </source>
</evidence>
<dbReference type="InterPro" id="IPR018301">
    <property type="entry name" value="ArAA_hydroxylase_Fe/CU_BS"/>
</dbReference>
<dbReference type="InterPro" id="IPR036951">
    <property type="entry name" value="ArAA_hydroxylase_sf"/>
</dbReference>
<name>A0A830HAA2_9CHLO</name>
<feature type="domain" description="Biopterin-dependent aromatic amino acid hydroxylase family profile" evidence="10">
    <location>
        <begin position="116"/>
        <end position="460"/>
    </location>
</feature>
<evidence type="ECO:0000256" key="4">
    <source>
        <dbReference type="ARBA" id="ARBA00022723"/>
    </source>
</evidence>
<dbReference type="PANTHER" id="PTHR11473:SF24">
    <property type="entry name" value="PHENYLALANINE-4-HYDROXYLASE"/>
    <property type="match status" value="1"/>
</dbReference>